<feature type="transmembrane region" description="Helical" evidence="1">
    <location>
        <begin position="475"/>
        <end position="495"/>
    </location>
</feature>
<keyword evidence="1" id="KW-1133">Transmembrane helix</keyword>
<evidence type="ECO:0000313" key="4">
    <source>
        <dbReference type="EMBL" id="ROQ21729.1"/>
    </source>
</evidence>
<feature type="transmembrane region" description="Helical" evidence="1">
    <location>
        <begin position="442"/>
        <end position="463"/>
    </location>
</feature>
<feature type="transmembrane region" description="Helical" evidence="1">
    <location>
        <begin position="6"/>
        <end position="25"/>
    </location>
</feature>
<protein>
    <submittedName>
        <fullName evidence="4">Uncharacterized protein with transglutaminase domain</fullName>
    </submittedName>
</protein>
<dbReference type="Proteomes" id="UP000273643">
    <property type="component" value="Unassembled WGS sequence"/>
</dbReference>
<evidence type="ECO:0000259" key="2">
    <source>
        <dbReference type="Pfam" id="PF14400"/>
    </source>
</evidence>
<feature type="domain" description="Inactive transglutaminase fused to 7 transmembrane helices" evidence="2">
    <location>
        <begin position="26"/>
        <end position="189"/>
    </location>
</feature>
<feature type="domain" description="7 transmembrane helices usually fused to an inactive transglutaminase" evidence="3">
    <location>
        <begin position="263"/>
        <end position="506"/>
    </location>
</feature>
<dbReference type="Pfam" id="PF14402">
    <property type="entry name" value="7TM_transglut"/>
    <property type="match status" value="1"/>
</dbReference>
<dbReference type="EMBL" id="RJUK01000001">
    <property type="protein sequence ID" value="ROQ21729.1"/>
    <property type="molecule type" value="Genomic_DNA"/>
</dbReference>
<evidence type="ECO:0000256" key="1">
    <source>
        <dbReference type="SAM" id="Phobius"/>
    </source>
</evidence>
<dbReference type="Pfam" id="PF14400">
    <property type="entry name" value="Transglut_i_TM"/>
    <property type="match status" value="1"/>
</dbReference>
<name>A0A3N1P112_9GAMM</name>
<feature type="transmembrane region" description="Helical" evidence="1">
    <location>
        <begin position="317"/>
        <end position="335"/>
    </location>
</feature>
<evidence type="ECO:0000259" key="3">
    <source>
        <dbReference type="Pfam" id="PF14402"/>
    </source>
</evidence>
<keyword evidence="5" id="KW-1185">Reference proteome</keyword>
<dbReference type="RefSeq" id="WP_123638671.1">
    <property type="nucleotide sequence ID" value="NZ_JBHYFO010000001.1"/>
</dbReference>
<feature type="transmembrane region" description="Helical" evidence="1">
    <location>
        <begin position="412"/>
        <end position="430"/>
    </location>
</feature>
<comment type="caution">
    <text evidence="4">The sequence shown here is derived from an EMBL/GenBank/DDBJ whole genome shotgun (WGS) entry which is preliminary data.</text>
</comment>
<sequence length="519" mass="57397">MTQSRVPFYLIVVSLVVAGLATAWARHVEMELPFWPGEQRPVWLVEARVDFQATGGEVLVSLDLPDNPPDFRLHTEHATSPGYGFSIIEEGGDRRGEWSKREARGPQTLYYKAQLIGGVSEVGPQPSPDDEQQAPKPRSLYWEEPQDTAANQLLSQALETSSTPESLTRELIKRLNNPTGDQNASLLIEEVGSRSLLLERLLNQADIPARQVMGLFLEDARRRQTLTPMVEAYNGEEWVLFNPQTGEQGVPENLVLWHRGGASLLDVTGGRNSGVSFSMIRQTVPAEELAVAQFSDSAFALLGVQQLPIEEQSMFKMLFLLPLGALVVVFMRIIVGLKTSGTFMPVLISLAFLQTSLLPGLISFVVVVSLGLMLRSYLSHLNLLLVARIATLVVLVIFLISMLSLLGYQLGFSTGMTITFFPMIIIAWTIERMSILWEEEGAHEVVIQGGGSLLVAVMAYLLMQLPLANHLSFNFPELNLVILALIMLMGQYTGYKLSELRRFRAMALEQEAAAGSDKS</sequence>
<keyword evidence="1" id="KW-0472">Membrane</keyword>
<gene>
    <name evidence="4" type="ORF">EDC38_2356</name>
</gene>
<feature type="transmembrane region" description="Helical" evidence="1">
    <location>
        <begin position="347"/>
        <end position="373"/>
    </location>
</feature>
<keyword evidence="1" id="KW-0812">Transmembrane</keyword>
<evidence type="ECO:0000313" key="5">
    <source>
        <dbReference type="Proteomes" id="UP000273643"/>
    </source>
</evidence>
<proteinExistence type="predicted"/>
<reference evidence="4 5" key="1">
    <citation type="submission" date="2018-11" db="EMBL/GenBank/DDBJ databases">
        <title>Genomic Encyclopedia of Type Strains, Phase IV (KMG-IV): sequencing the most valuable type-strain genomes for metagenomic binning, comparative biology and taxonomic classification.</title>
        <authorList>
            <person name="Goeker M."/>
        </authorList>
    </citation>
    <scope>NUCLEOTIDE SEQUENCE [LARGE SCALE GENOMIC DNA]</scope>
    <source>
        <strain evidence="4 5">DSM 16974</strain>
    </source>
</reference>
<dbReference type="InterPro" id="IPR025840">
    <property type="entry name" value="7TM_transglut"/>
</dbReference>
<accession>A0A3N1P112</accession>
<feature type="transmembrane region" description="Helical" evidence="1">
    <location>
        <begin position="385"/>
        <end position="406"/>
    </location>
</feature>
<dbReference type="OrthoDB" id="253840at2"/>
<dbReference type="InterPro" id="IPR025838">
    <property type="entry name" value="Transglut_i_TM"/>
</dbReference>
<dbReference type="AlphaFoldDB" id="A0A3N1P112"/>
<organism evidence="4 5">
    <name type="scientific">Marinimicrobium koreense</name>
    <dbReference type="NCBI Taxonomy" id="306545"/>
    <lineage>
        <taxon>Bacteria</taxon>
        <taxon>Pseudomonadati</taxon>
        <taxon>Pseudomonadota</taxon>
        <taxon>Gammaproteobacteria</taxon>
        <taxon>Cellvibrionales</taxon>
        <taxon>Cellvibrionaceae</taxon>
        <taxon>Marinimicrobium</taxon>
    </lineage>
</organism>